<comment type="caution">
    <text evidence="2">The sequence shown here is derived from an EMBL/GenBank/DDBJ whole genome shotgun (WGS) entry which is preliminary data.</text>
</comment>
<evidence type="ECO:0000256" key="1">
    <source>
        <dbReference type="SAM" id="Phobius"/>
    </source>
</evidence>
<keyword evidence="1" id="KW-0472">Membrane</keyword>
<keyword evidence="1" id="KW-0812">Transmembrane</keyword>
<dbReference type="Proteomes" id="UP000275076">
    <property type="component" value="Unassembled WGS sequence"/>
</dbReference>
<keyword evidence="3" id="KW-1185">Reference proteome</keyword>
<evidence type="ECO:0000313" key="3">
    <source>
        <dbReference type="Proteomes" id="UP000275076"/>
    </source>
</evidence>
<dbReference type="EMBL" id="RBVX01000178">
    <property type="protein sequence ID" value="RSL28754.1"/>
    <property type="molecule type" value="Genomic_DNA"/>
</dbReference>
<organism evidence="2 3">
    <name type="scientific">Salibacterium salarium</name>
    <dbReference type="NCBI Taxonomy" id="284579"/>
    <lineage>
        <taxon>Bacteria</taxon>
        <taxon>Bacillati</taxon>
        <taxon>Bacillota</taxon>
        <taxon>Bacilli</taxon>
        <taxon>Bacillales</taxon>
        <taxon>Bacillaceae</taxon>
    </lineage>
</organism>
<feature type="transmembrane region" description="Helical" evidence="1">
    <location>
        <begin position="15"/>
        <end position="36"/>
    </location>
</feature>
<keyword evidence="1" id="KW-1133">Transmembrane helix</keyword>
<evidence type="ECO:0000313" key="2">
    <source>
        <dbReference type="EMBL" id="RSL28754.1"/>
    </source>
</evidence>
<protein>
    <submittedName>
        <fullName evidence="2">Polysaccharide biosynthesis protein GtrA</fullName>
    </submittedName>
</protein>
<accession>A0A3R9P1B4</accession>
<gene>
    <name evidence="2" type="ORF">D7Z54_34800</name>
</gene>
<reference evidence="2 3" key="1">
    <citation type="submission" date="2018-10" db="EMBL/GenBank/DDBJ databases">
        <title>Draft genome sequence of Bacillus salarius IM0101, isolated from a hypersaline soil in Inner Mongolia, China.</title>
        <authorList>
            <person name="Yamprayoonswat W."/>
            <person name="Boonvisut S."/>
            <person name="Jumpathong W."/>
            <person name="Sittihan S."/>
            <person name="Ruangsuj P."/>
            <person name="Wanthongcharoen S."/>
            <person name="Thongpramul N."/>
            <person name="Pimmason S."/>
            <person name="Yu B."/>
            <person name="Yasawong M."/>
        </authorList>
    </citation>
    <scope>NUCLEOTIDE SEQUENCE [LARGE SCALE GENOMIC DNA]</scope>
    <source>
        <strain evidence="2 3">IM0101</strain>
    </source>
</reference>
<dbReference type="AlphaFoldDB" id="A0A3R9P1B4"/>
<name>A0A3R9P1B4_9BACI</name>
<feature type="non-terminal residue" evidence="2">
    <location>
        <position position="1"/>
    </location>
</feature>
<sequence>CVYMFVELFGIDSTFAPILSVFITVPLTFIITGKILKK</sequence>
<proteinExistence type="predicted"/>